<organism evidence="2 3">
    <name type="scientific">Candidatus Monoglobus merdigallinarum</name>
    <dbReference type="NCBI Taxonomy" id="2838698"/>
    <lineage>
        <taxon>Bacteria</taxon>
        <taxon>Bacillati</taxon>
        <taxon>Bacillota</taxon>
        <taxon>Clostridia</taxon>
        <taxon>Monoglobales</taxon>
        <taxon>Monoglobaceae</taxon>
        <taxon>Monoglobus</taxon>
    </lineage>
</organism>
<feature type="transmembrane region" description="Helical" evidence="1">
    <location>
        <begin position="6"/>
        <end position="26"/>
    </location>
</feature>
<proteinExistence type="predicted"/>
<keyword evidence="1" id="KW-0472">Membrane</keyword>
<evidence type="ECO:0000256" key="1">
    <source>
        <dbReference type="SAM" id="Phobius"/>
    </source>
</evidence>
<keyword evidence="1" id="KW-1133">Transmembrane helix</keyword>
<reference evidence="2" key="2">
    <citation type="submission" date="2021-04" db="EMBL/GenBank/DDBJ databases">
        <authorList>
            <person name="Gilroy R."/>
        </authorList>
    </citation>
    <scope>NUCLEOTIDE SEQUENCE</scope>
    <source>
        <strain evidence="2">5790</strain>
    </source>
</reference>
<accession>A0A9D1PRA5</accession>
<feature type="transmembrane region" description="Helical" evidence="1">
    <location>
        <begin position="38"/>
        <end position="64"/>
    </location>
</feature>
<dbReference type="AlphaFoldDB" id="A0A9D1PRA5"/>
<name>A0A9D1PRA5_9FIRM</name>
<gene>
    <name evidence="2" type="ORF">H9900_04100</name>
</gene>
<dbReference type="Proteomes" id="UP000824162">
    <property type="component" value="Unassembled WGS sequence"/>
</dbReference>
<dbReference type="EMBL" id="DXIJ01000084">
    <property type="protein sequence ID" value="HIV85973.1"/>
    <property type="molecule type" value="Genomic_DNA"/>
</dbReference>
<comment type="caution">
    <text evidence="2">The sequence shown here is derived from an EMBL/GenBank/DDBJ whole genome shotgun (WGS) entry which is preliminary data.</text>
</comment>
<reference evidence="2" key="1">
    <citation type="journal article" date="2021" name="PeerJ">
        <title>Extensive microbial diversity within the chicken gut microbiome revealed by metagenomics and culture.</title>
        <authorList>
            <person name="Gilroy R."/>
            <person name="Ravi A."/>
            <person name="Getino M."/>
            <person name="Pursley I."/>
            <person name="Horton D.L."/>
            <person name="Alikhan N.F."/>
            <person name="Baker D."/>
            <person name="Gharbi K."/>
            <person name="Hall N."/>
            <person name="Watson M."/>
            <person name="Adriaenssens E.M."/>
            <person name="Foster-Nyarko E."/>
            <person name="Jarju S."/>
            <person name="Secka A."/>
            <person name="Antonio M."/>
            <person name="Oren A."/>
            <person name="Chaudhuri R.R."/>
            <person name="La Ragione R."/>
            <person name="Hildebrand F."/>
            <person name="Pallen M.J."/>
        </authorList>
    </citation>
    <scope>NUCLEOTIDE SEQUENCE</scope>
    <source>
        <strain evidence="2">5790</strain>
    </source>
</reference>
<protein>
    <submittedName>
        <fullName evidence="2">Uncharacterized protein</fullName>
    </submittedName>
</protein>
<sequence length="80" mass="8992">LSLKNLAAMLAVILAVDGMSVVDFKLREKIRSGYIRALIYVSALTVGYFMLSIIFYVLMFLGMLDANIDMRMLKRVGGNR</sequence>
<evidence type="ECO:0000313" key="2">
    <source>
        <dbReference type="EMBL" id="HIV85973.1"/>
    </source>
</evidence>
<evidence type="ECO:0000313" key="3">
    <source>
        <dbReference type="Proteomes" id="UP000824162"/>
    </source>
</evidence>
<feature type="non-terminal residue" evidence="2">
    <location>
        <position position="1"/>
    </location>
</feature>
<keyword evidence="1" id="KW-0812">Transmembrane</keyword>